<evidence type="ECO:0000313" key="3">
    <source>
        <dbReference type="Proteomes" id="UP000000600"/>
    </source>
</evidence>
<dbReference type="InParanoid" id="A0C590"/>
<organism evidence="2 3">
    <name type="scientific">Paramecium tetraurelia</name>
    <dbReference type="NCBI Taxonomy" id="5888"/>
    <lineage>
        <taxon>Eukaryota</taxon>
        <taxon>Sar</taxon>
        <taxon>Alveolata</taxon>
        <taxon>Ciliophora</taxon>
        <taxon>Intramacronucleata</taxon>
        <taxon>Oligohymenophorea</taxon>
        <taxon>Peniculida</taxon>
        <taxon>Parameciidae</taxon>
        <taxon>Paramecium</taxon>
    </lineage>
</organism>
<dbReference type="OMA" id="QDCDIQS"/>
<feature type="coiled-coil region" evidence="1">
    <location>
        <begin position="98"/>
        <end position="194"/>
    </location>
</feature>
<dbReference type="EMBL" id="CT868041">
    <property type="protein sequence ID" value="CAK65957.1"/>
    <property type="molecule type" value="Genomic_DNA"/>
</dbReference>
<reference evidence="2 3" key="1">
    <citation type="journal article" date="2006" name="Nature">
        <title>Global trends of whole-genome duplications revealed by the ciliate Paramecium tetraurelia.</title>
        <authorList>
            <consortium name="Genoscope"/>
            <person name="Aury J.-M."/>
            <person name="Jaillon O."/>
            <person name="Duret L."/>
            <person name="Noel B."/>
            <person name="Jubin C."/>
            <person name="Porcel B.M."/>
            <person name="Segurens B."/>
            <person name="Daubin V."/>
            <person name="Anthouard V."/>
            <person name="Aiach N."/>
            <person name="Arnaiz O."/>
            <person name="Billaut A."/>
            <person name="Beisson J."/>
            <person name="Blanc I."/>
            <person name="Bouhouche K."/>
            <person name="Camara F."/>
            <person name="Duharcourt S."/>
            <person name="Guigo R."/>
            <person name="Gogendeau D."/>
            <person name="Katinka M."/>
            <person name="Keller A.-M."/>
            <person name="Kissmehl R."/>
            <person name="Klotz C."/>
            <person name="Koll F."/>
            <person name="Le Moue A."/>
            <person name="Lepere C."/>
            <person name="Malinsky S."/>
            <person name="Nowacki M."/>
            <person name="Nowak J.K."/>
            <person name="Plattner H."/>
            <person name="Poulain J."/>
            <person name="Ruiz F."/>
            <person name="Serrano V."/>
            <person name="Zagulski M."/>
            <person name="Dessen P."/>
            <person name="Betermier M."/>
            <person name="Weissenbach J."/>
            <person name="Scarpelli C."/>
            <person name="Schachter V."/>
            <person name="Sperling L."/>
            <person name="Meyer E."/>
            <person name="Cohen J."/>
            <person name="Wincker P."/>
        </authorList>
    </citation>
    <scope>NUCLEOTIDE SEQUENCE [LARGE SCALE GENOMIC DNA]</scope>
    <source>
        <strain evidence="2 3">Stock d4-2</strain>
    </source>
</reference>
<evidence type="ECO:0000256" key="1">
    <source>
        <dbReference type="SAM" id="Coils"/>
    </source>
</evidence>
<dbReference type="KEGG" id="ptm:GSPATT00006456001"/>
<dbReference type="OrthoDB" id="312172at2759"/>
<dbReference type="GeneID" id="5019139"/>
<accession>A0C590</accession>
<dbReference type="AlphaFoldDB" id="A0C590"/>
<dbReference type="HOGENOM" id="CLU_790981_0_0_1"/>
<sequence>MDDNYIKQVISKTLDSQLLNFENCQNASYQNKLVETLRNSNQVEIMNIKTKYIIQDNLSRYKQIFNTVVQTFINLIKSETEQQQSKILLKNMEQIQLIESQKKKLNEYSILVQQTNDENIQLRTQLQLMNQDSVNLNLILHYQKVLSDLQLELDQQNTELLQKDKQIYQQELLIQSLKLEIQKLKQQIIQFNTKFTEKNIEIQKKQQSKILKDQSTQIEMMEEINLNQYEKLVSIQKKQNQNTFVNQSQRQPQSVSLPITRIRQSNIQDCDIQSTQIIENDFRKCQTQNQMNNSTNQKNLIQLSKIKIRKLKNLNDLYLYSKSQRNSRVDVDQYYEPSLLYRYNVLEGIKK</sequence>
<keyword evidence="1" id="KW-0175">Coiled coil</keyword>
<keyword evidence="3" id="KW-1185">Reference proteome</keyword>
<dbReference type="STRING" id="5888.A0C590"/>
<protein>
    <submittedName>
        <fullName evidence="2">Uncharacterized protein</fullName>
    </submittedName>
</protein>
<dbReference type="RefSeq" id="XP_001433354.1">
    <property type="nucleotide sequence ID" value="XM_001433317.1"/>
</dbReference>
<evidence type="ECO:0000313" key="2">
    <source>
        <dbReference type="EMBL" id="CAK65957.1"/>
    </source>
</evidence>
<gene>
    <name evidence="2" type="ORF">GSPATT00006456001</name>
</gene>
<proteinExistence type="predicted"/>
<dbReference type="Proteomes" id="UP000000600">
    <property type="component" value="Unassembled WGS sequence"/>
</dbReference>
<name>A0C590_PARTE</name>